<gene>
    <name evidence="3" type="ORF">A1O9_06908</name>
</gene>
<dbReference type="AlphaFoldDB" id="A0A072PBS5"/>
<feature type="domain" description="SMP-30/Gluconolactonase/LRE-like region" evidence="2">
    <location>
        <begin position="315"/>
        <end position="399"/>
    </location>
</feature>
<dbReference type="GeneID" id="25281822"/>
<feature type="domain" description="SMP-30/Gluconolactonase/LRE-like region" evidence="2">
    <location>
        <begin position="198"/>
        <end position="295"/>
    </location>
</feature>
<dbReference type="SUPFAM" id="SSF63829">
    <property type="entry name" value="Calcium-dependent phosphotriesterase"/>
    <property type="match status" value="1"/>
</dbReference>
<reference evidence="3 4" key="1">
    <citation type="submission" date="2013-03" db="EMBL/GenBank/DDBJ databases">
        <title>The Genome Sequence of Exophiala aquamarina CBS 119918.</title>
        <authorList>
            <consortium name="The Broad Institute Genomics Platform"/>
            <person name="Cuomo C."/>
            <person name="de Hoog S."/>
            <person name="Gorbushina A."/>
            <person name="Walker B."/>
            <person name="Young S.K."/>
            <person name="Zeng Q."/>
            <person name="Gargeya S."/>
            <person name="Fitzgerald M."/>
            <person name="Haas B."/>
            <person name="Abouelleil A."/>
            <person name="Allen A.W."/>
            <person name="Alvarado L."/>
            <person name="Arachchi H.M."/>
            <person name="Berlin A.M."/>
            <person name="Chapman S.B."/>
            <person name="Gainer-Dewar J."/>
            <person name="Goldberg J."/>
            <person name="Griggs A."/>
            <person name="Gujja S."/>
            <person name="Hansen M."/>
            <person name="Howarth C."/>
            <person name="Imamovic A."/>
            <person name="Ireland A."/>
            <person name="Larimer J."/>
            <person name="McCowan C."/>
            <person name="Murphy C."/>
            <person name="Pearson M."/>
            <person name="Poon T.W."/>
            <person name="Priest M."/>
            <person name="Roberts A."/>
            <person name="Saif S."/>
            <person name="Shea T."/>
            <person name="Sisk P."/>
            <person name="Sykes S."/>
            <person name="Wortman J."/>
            <person name="Nusbaum C."/>
            <person name="Birren B."/>
        </authorList>
    </citation>
    <scope>NUCLEOTIDE SEQUENCE [LARGE SCALE GENOMIC DNA]</scope>
    <source>
        <strain evidence="3 4">CBS 119918</strain>
    </source>
</reference>
<name>A0A072PBS5_9EURO</name>
<dbReference type="OrthoDB" id="423498at2759"/>
<dbReference type="PANTHER" id="PTHR47064:SF2">
    <property type="entry name" value="SMP-30_GLUCONOLACTONASE_LRE-LIKE REGION DOMAIN-CONTAINING PROTEIN-RELATED"/>
    <property type="match status" value="1"/>
</dbReference>
<dbReference type="Pfam" id="PF08450">
    <property type="entry name" value="SGL"/>
    <property type="match status" value="2"/>
</dbReference>
<dbReference type="VEuPathDB" id="FungiDB:A1O9_06908"/>
<dbReference type="Proteomes" id="UP000027920">
    <property type="component" value="Unassembled WGS sequence"/>
</dbReference>
<accession>A0A072PBS5</accession>
<proteinExistence type="predicted"/>
<evidence type="ECO:0000313" key="3">
    <source>
        <dbReference type="EMBL" id="KEF56718.1"/>
    </source>
</evidence>
<organism evidence="3 4">
    <name type="scientific">Exophiala aquamarina CBS 119918</name>
    <dbReference type="NCBI Taxonomy" id="1182545"/>
    <lineage>
        <taxon>Eukaryota</taxon>
        <taxon>Fungi</taxon>
        <taxon>Dikarya</taxon>
        <taxon>Ascomycota</taxon>
        <taxon>Pezizomycotina</taxon>
        <taxon>Eurotiomycetes</taxon>
        <taxon>Chaetothyriomycetidae</taxon>
        <taxon>Chaetothyriales</taxon>
        <taxon>Herpotrichiellaceae</taxon>
        <taxon>Exophiala</taxon>
    </lineage>
</organism>
<dbReference type="InterPro" id="IPR052988">
    <property type="entry name" value="Oryzine_lactonohydrolase"/>
</dbReference>
<dbReference type="STRING" id="1182545.A0A072PBS5"/>
<dbReference type="InterPro" id="IPR011042">
    <property type="entry name" value="6-blade_b-propeller_TolB-like"/>
</dbReference>
<keyword evidence="1" id="KW-0732">Signal</keyword>
<feature type="signal peptide" evidence="1">
    <location>
        <begin position="1"/>
        <end position="18"/>
    </location>
</feature>
<dbReference type="EMBL" id="AMGV01000005">
    <property type="protein sequence ID" value="KEF56718.1"/>
    <property type="molecule type" value="Genomic_DNA"/>
</dbReference>
<dbReference type="Gene3D" id="2.120.10.30">
    <property type="entry name" value="TolB, C-terminal domain"/>
    <property type="match status" value="1"/>
</dbReference>
<sequence>MKGFRSILLFSLWSLCLAQDIQPNGVTRPIVEECGATGSGTVCVNQYAAVLPYHFNRSISDNEQQFDFKNTTVDNAPAFGLLGDANFVVFDRERGLKYLGDNPSYEFVFEVSPAVHEAPIYAPEQNLLFLSQLAPPTGVLPQLVINLNDDPPTISEYLPDPPIYAPNGGTFWNGLLLFGASGGADDIDGLEQRVSIRTVDPATNESTVLLNNYYGFYFNNIDDLAVHPVTKDIFFTDPTYSWFNALTDTAPQLPVASYRFNPNTGAVFVIDDTLKQPNGIAFSPDGTTLYISDTGAVTGTIDPNLGSQGTTFNTTGPRFIYAWDVEKNGTRIVNKRAFYLAQDWVPDGVKVSQEGLVLTGSGHGVDVIDDVGQLLIRIQTNYTVQNFAWTGENLTTLWLMGNNGISRVEWNIKGQELT</sequence>
<comment type="caution">
    <text evidence="3">The sequence shown here is derived from an EMBL/GenBank/DDBJ whole genome shotgun (WGS) entry which is preliminary data.</text>
</comment>
<evidence type="ECO:0000256" key="1">
    <source>
        <dbReference type="SAM" id="SignalP"/>
    </source>
</evidence>
<keyword evidence="4" id="KW-1185">Reference proteome</keyword>
<feature type="chain" id="PRO_5001681545" evidence="1">
    <location>
        <begin position="19"/>
        <end position="418"/>
    </location>
</feature>
<dbReference type="RefSeq" id="XP_013259308.1">
    <property type="nucleotide sequence ID" value="XM_013403854.1"/>
</dbReference>
<protein>
    <submittedName>
        <fullName evidence="3">Gluconolactonase</fullName>
    </submittedName>
</protein>
<evidence type="ECO:0000313" key="4">
    <source>
        <dbReference type="Proteomes" id="UP000027920"/>
    </source>
</evidence>
<dbReference type="HOGENOM" id="CLU_036110_1_1_1"/>
<evidence type="ECO:0000259" key="2">
    <source>
        <dbReference type="Pfam" id="PF08450"/>
    </source>
</evidence>
<dbReference type="InterPro" id="IPR013658">
    <property type="entry name" value="SGL"/>
</dbReference>
<dbReference type="PANTHER" id="PTHR47064">
    <property type="entry name" value="PUTATIVE (AFU_ORTHOLOGUE AFUA_1G08990)-RELATED"/>
    <property type="match status" value="1"/>
</dbReference>